<gene>
    <name evidence="1" type="ORF">RhiirA4_489363</name>
</gene>
<dbReference type="VEuPathDB" id="FungiDB:RhiirA1_479007"/>
<organism evidence="1 2">
    <name type="scientific">Rhizophagus irregularis</name>
    <dbReference type="NCBI Taxonomy" id="588596"/>
    <lineage>
        <taxon>Eukaryota</taxon>
        <taxon>Fungi</taxon>
        <taxon>Fungi incertae sedis</taxon>
        <taxon>Mucoromycota</taxon>
        <taxon>Glomeromycotina</taxon>
        <taxon>Glomeromycetes</taxon>
        <taxon>Glomerales</taxon>
        <taxon>Glomeraceae</taxon>
        <taxon>Rhizophagus</taxon>
    </lineage>
</organism>
<dbReference type="VEuPathDB" id="FungiDB:FUN_024683"/>
<dbReference type="AlphaFoldDB" id="A0A2I1HUR5"/>
<keyword evidence="2" id="KW-1185">Reference proteome</keyword>
<sequence>MSKDNYKENENQLESGLDKLNISDNDSSSVNINHKNCCLKYFVKPWCKECVPRCIIEGWISENHDIDEFIKDTIYNARMRYNTDDKVYYPLFLEWVPFDRFEDIKQIGE</sequence>
<accession>A0A2I1HUR5</accession>
<name>A0A2I1HUR5_9GLOM</name>
<comment type="caution">
    <text evidence="1">The sequence shown here is derived from an EMBL/GenBank/DDBJ whole genome shotgun (WGS) entry which is preliminary data.</text>
</comment>
<protein>
    <submittedName>
        <fullName evidence="1">Uncharacterized protein</fullName>
    </submittedName>
</protein>
<evidence type="ECO:0000313" key="1">
    <source>
        <dbReference type="EMBL" id="PKY62608.1"/>
    </source>
</evidence>
<dbReference type="Proteomes" id="UP000234323">
    <property type="component" value="Unassembled WGS sequence"/>
</dbReference>
<proteinExistence type="predicted"/>
<dbReference type="EMBL" id="LLXI01007507">
    <property type="protein sequence ID" value="PKY62608.1"/>
    <property type="molecule type" value="Genomic_DNA"/>
</dbReference>
<feature type="non-terminal residue" evidence="1">
    <location>
        <position position="109"/>
    </location>
</feature>
<evidence type="ECO:0000313" key="2">
    <source>
        <dbReference type="Proteomes" id="UP000234323"/>
    </source>
</evidence>
<reference evidence="1 2" key="1">
    <citation type="submission" date="2015-10" db="EMBL/GenBank/DDBJ databases">
        <title>Genome analyses suggest a sexual origin of heterokaryosis in a supposedly ancient asexual fungus.</title>
        <authorList>
            <person name="Ropars J."/>
            <person name="Sedzielewska K."/>
            <person name="Noel J."/>
            <person name="Charron P."/>
            <person name="Farinelli L."/>
            <person name="Marton T."/>
            <person name="Kruger M."/>
            <person name="Pelin A."/>
            <person name="Brachmann A."/>
            <person name="Corradi N."/>
        </authorList>
    </citation>
    <scope>NUCLEOTIDE SEQUENCE [LARGE SCALE GENOMIC DNA]</scope>
    <source>
        <strain evidence="1 2">A4</strain>
    </source>
</reference>